<sequence length="599" mass="68458">MSDLNGSPATGAEKSITSSQGVDPYGYYAQAYEEQITGGLTESPEPENATRSKNIILPQFTKIVEDDHDADISSLESGTVLAGTPSSRESKRRDRKRREQHRQRLRRPRSRVSELEQSVKSWRRHVDREQRLGEARTRRPPHMQRPPDMQHRQSQIDECQSLIRYPGTFKTPIKISEKRKRLKATLTEFVPQGCERQGNDQLGSRLPIYLPSTYYHNDPGGHSTQQLNNEFAPVGPSINLKQPAHQSEPPKWIPTHQYDTQNIHRARHHSLAPQSNNQMVLYRQTPIAKSVPIYNQNLYSCNQGPQLNTTSGYRTFQQGLNSFQPSYPGFKNNQTQNMAGPGSSQQNWNTSQIRYPDLQNFQQQAYTPNILNTSFNNEMAKGEINQYNNFHYPAHAAFQYPQPQYRTIDTLPLQNHQFQHNNTQLDHKFPSNTQDIGHWAQPQHLGVDTYDSRFNAREWQPKPTGQTNADFQLQNQENFQLQPQIQGSTGLLPSATFHGADHGGNYSQEQNQDQVQQQHRNNTKIQDGYTVQQNPKRSTTSYGTGDVGNYNQNQDQTQQHRGNNMDEQNSYAVPQNSNALVTSQNFPSYTSPGGSYQQI</sequence>
<feature type="compositionally biased region" description="Basic and acidic residues" evidence="1">
    <location>
        <begin position="124"/>
        <end position="137"/>
    </location>
</feature>
<organism evidence="2 3">
    <name type="scientific">Glarea lozoyensis (strain ATCC 20868 / MF5171)</name>
    <dbReference type="NCBI Taxonomy" id="1116229"/>
    <lineage>
        <taxon>Eukaryota</taxon>
        <taxon>Fungi</taxon>
        <taxon>Dikarya</taxon>
        <taxon>Ascomycota</taxon>
        <taxon>Pezizomycotina</taxon>
        <taxon>Leotiomycetes</taxon>
        <taxon>Helotiales</taxon>
        <taxon>Helotiaceae</taxon>
        <taxon>Glarea</taxon>
    </lineage>
</organism>
<feature type="compositionally biased region" description="Basic residues" evidence="1">
    <location>
        <begin position="93"/>
        <end position="110"/>
    </location>
</feature>
<evidence type="ECO:0000256" key="1">
    <source>
        <dbReference type="SAM" id="MobiDB-lite"/>
    </source>
</evidence>
<dbReference type="EMBL" id="KE145363">
    <property type="protein sequence ID" value="EPE31045.1"/>
    <property type="molecule type" value="Genomic_DNA"/>
</dbReference>
<accession>S3CZJ8</accession>
<feature type="compositionally biased region" description="Low complexity" evidence="1">
    <location>
        <begin position="505"/>
        <end position="520"/>
    </location>
</feature>
<evidence type="ECO:0000313" key="2">
    <source>
        <dbReference type="EMBL" id="EPE31045.1"/>
    </source>
</evidence>
<evidence type="ECO:0000313" key="3">
    <source>
        <dbReference type="Proteomes" id="UP000016922"/>
    </source>
</evidence>
<reference evidence="2 3" key="1">
    <citation type="journal article" date="2013" name="BMC Genomics">
        <title>Genomics-driven discovery of the pneumocandin biosynthetic gene cluster in the fungus Glarea lozoyensis.</title>
        <authorList>
            <person name="Chen L."/>
            <person name="Yue Q."/>
            <person name="Zhang X."/>
            <person name="Xiang M."/>
            <person name="Wang C."/>
            <person name="Li S."/>
            <person name="Che Y."/>
            <person name="Ortiz-Lopez F.J."/>
            <person name="Bills G.F."/>
            <person name="Liu X."/>
            <person name="An Z."/>
        </authorList>
    </citation>
    <scope>NUCLEOTIDE SEQUENCE [LARGE SCALE GENOMIC DNA]</scope>
    <source>
        <strain evidence="3">ATCC 20868 / MF5171</strain>
    </source>
</reference>
<dbReference type="Proteomes" id="UP000016922">
    <property type="component" value="Unassembled WGS sequence"/>
</dbReference>
<protein>
    <submittedName>
        <fullName evidence="2">Uncharacterized protein</fullName>
    </submittedName>
</protein>
<name>S3CZJ8_GLAL2</name>
<feature type="region of interest" description="Disordered" evidence="1">
    <location>
        <begin position="74"/>
        <end position="153"/>
    </location>
</feature>
<dbReference type="RefSeq" id="XP_008082456.1">
    <property type="nucleotide sequence ID" value="XM_008084265.1"/>
</dbReference>
<proteinExistence type="predicted"/>
<keyword evidence="3" id="KW-1185">Reference proteome</keyword>
<gene>
    <name evidence="2" type="ORF">GLAREA_04012</name>
</gene>
<feature type="region of interest" description="Disordered" evidence="1">
    <location>
        <begin position="1"/>
        <end position="23"/>
    </location>
</feature>
<feature type="compositionally biased region" description="Polar residues" evidence="1">
    <location>
        <begin position="523"/>
        <end position="570"/>
    </location>
</feature>
<dbReference type="AlphaFoldDB" id="S3CZJ8"/>
<dbReference type="HOGENOM" id="CLU_455643_0_0_1"/>
<dbReference type="GeneID" id="19463067"/>
<feature type="region of interest" description="Disordered" evidence="1">
    <location>
        <begin position="488"/>
        <end position="570"/>
    </location>
</feature>
<dbReference type="KEGG" id="glz:GLAREA_04012"/>